<dbReference type="PANTHER" id="PTHR32347:SF14">
    <property type="entry name" value="EFFLUX SYSTEM COMPONENT YKNX-RELATED"/>
    <property type="match status" value="1"/>
</dbReference>
<evidence type="ECO:0000256" key="2">
    <source>
        <dbReference type="ARBA" id="ARBA00023054"/>
    </source>
</evidence>
<dbReference type="Proteomes" id="UP000719942">
    <property type="component" value="Unassembled WGS sequence"/>
</dbReference>
<dbReference type="InterPro" id="IPR058636">
    <property type="entry name" value="Beta-barrel_YknX"/>
</dbReference>
<evidence type="ECO:0000313" key="5">
    <source>
        <dbReference type="EMBL" id="MBW7573012.1"/>
    </source>
</evidence>
<evidence type="ECO:0000313" key="6">
    <source>
        <dbReference type="Proteomes" id="UP000719942"/>
    </source>
</evidence>
<evidence type="ECO:0000259" key="4">
    <source>
        <dbReference type="Pfam" id="PF25990"/>
    </source>
</evidence>
<keyword evidence="6" id="KW-1185">Reference proteome</keyword>
<comment type="subcellular location">
    <subcellularLocation>
        <location evidence="1">Cell envelope</location>
    </subcellularLocation>
</comment>
<dbReference type="SUPFAM" id="SSF111369">
    <property type="entry name" value="HlyD-like secretion proteins"/>
    <property type="match status" value="1"/>
</dbReference>
<reference evidence="5 6" key="1">
    <citation type="submission" date="2021-03" db="EMBL/GenBank/DDBJ databases">
        <title>Caproiciproducens sp. nov. isolated from feces of cow.</title>
        <authorList>
            <person name="Choi J.-Y."/>
        </authorList>
    </citation>
    <scope>NUCLEOTIDE SEQUENCE [LARGE SCALE GENOMIC DNA]</scope>
    <source>
        <strain evidence="5 6">AGMB10547</strain>
    </source>
</reference>
<dbReference type="InterPro" id="IPR050465">
    <property type="entry name" value="UPF0194_transport"/>
</dbReference>
<dbReference type="EMBL" id="JAGFNZ010000003">
    <property type="protein sequence ID" value="MBW7573012.1"/>
    <property type="molecule type" value="Genomic_DNA"/>
</dbReference>
<gene>
    <name evidence="5" type="ORF">J5W02_09315</name>
</gene>
<feature type="region of interest" description="Disordered" evidence="3">
    <location>
        <begin position="519"/>
        <end position="538"/>
    </location>
</feature>
<dbReference type="Pfam" id="PF25990">
    <property type="entry name" value="Beta-barrel_YknX"/>
    <property type="match status" value="1"/>
</dbReference>
<dbReference type="Gene3D" id="2.40.420.20">
    <property type="match status" value="1"/>
</dbReference>
<comment type="caution">
    <text evidence="5">The sequence shown here is derived from an EMBL/GenBank/DDBJ whole genome shotgun (WGS) entry which is preliminary data.</text>
</comment>
<evidence type="ECO:0000256" key="1">
    <source>
        <dbReference type="ARBA" id="ARBA00004196"/>
    </source>
</evidence>
<dbReference type="RefSeq" id="WP_219965419.1">
    <property type="nucleotide sequence ID" value="NZ_JAGFNZ010000003.1"/>
</dbReference>
<dbReference type="Gene3D" id="2.40.30.170">
    <property type="match status" value="1"/>
</dbReference>
<dbReference type="Gene3D" id="2.40.50.100">
    <property type="match status" value="1"/>
</dbReference>
<proteinExistence type="predicted"/>
<accession>A0ABS7DP09</accession>
<sequence>MKKKRKKIILIAVAVIVVAAVAINAFLPKNGSKVQTVQSTALSKADLRSTVSTTGVVESTDSVKVYTDLNYSVKTLPVEVGDRVNAGEVLCELDSQDLKDTISQKEAALSSSAKLAYQKIQTSQKKYNDTSSSLNAGLNTQVNAAQDKVDSAKRDLENAQQKQSDAEKHIQENLNTSLITAKNNVTTAKNQLDAATRDYNDYKKEYKDDMDGSYEYESQLHKLSDAIQSAQLAYENAQKNLNATVTAADEERAQYAKSTSAAQAAYDSAVKSLTATQTSVNQDLKSAQDDIITAKLSADDTASVKELQALQTKLGKCTISAPAAGTVTAVYAVQNAPASGLMFVIEDTGALKMTVKIKEYDIPNLKEGMKAVVTADAITGKEFEGVLEKIAPTSVKGNDGKTASNNDAEFEADVLVTSKDTPLKIGMNGSADIILEQKQDVFSVPYDAVTTDASGKSVVYAAVPQKDGSFKVEAITVTTGIETDAEEEISGDGLKEGLQIISDGKQVKPGATVKIEGAAEATESGGGAKGLRAAGMRP</sequence>
<dbReference type="PANTHER" id="PTHR32347">
    <property type="entry name" value="EFFLUX SYSTEM COMPONENT YKNX-RELATED"/>
    <property type="match status" value="1"/>
</dbReference>
<organism evidence="5 6">
    <name type="scientific">Caproiciproducens faecalis</name>
    <dbReference type="NCBI Taxonomy" id="2820301"/>
    <lineage>
        <taxon>Bacteria</taxon>
        <taxon>Bacillati</taxon>
        <taxon>Bacillota</taxon>
        <taxon>Clostridia</taxon>
        <taxon>Eubacteriales</taxon>
        <taxon>Acutalibacteraceae</taxon>
        <taxon>Caproiciproducens</taxon>
    </lineage>
</organism>
<dbReference type="Gene3D" id="1.10.287.470">
    <property type="entry name" value="Helix hairpin bin"/>
    <property type="match status" value="1"/>
</dbReference>
<feature type="region of interest" description="Disordered" evidence="3">
    <location>
        <begin position="148"/>
        <end position="168"/>
    </location>
</feature>
<keyword evidence="2" id="KW-0175">Coiled coil</keyword>
<feature type="compositionally biased region" description="Basic and acidic residues" evidence="3">
    <location>
        <begin position="148"/>
        <end position="157"/>
    </location>
</feature>
<feature type="domain" description="YknX-like beta-barrel" evidence="4">
    <location>
        <begin position="352"/>
        <end position="433"/>
    </location>
</feature>
<evidence type="ECO:0000256" key="3">
    <source>
        <dbReference type="SAM" id="MobiDB-lite"/>
    </source>
</evidence>
<protein>
    <submittedName>
        <fullName evidence="5">Efflux RND transporter periplasmic adaptor subunit</fullName>
    </submittedName>
</protein>
<name>A0ABS7DP09_9FIRM</name>